<dbReference type="GO" id="GO:0003677">
    <property type="term" value="F:DNA binding"/>
    <property type="evidence" value="ECO:0007669"/>
    <property type="project" value="InterPro"/>
</dbReference>
<protein>
    <submittedName>
        <fullName evidence="4">Restriction endonuclease</fullName>
    </submittedName>
</protein>
<dbReference type="PANTHER" id="PTHR30015:SF7">
    <property type="entry name" value="TYPE IV METHYL-DIRECTED RESTRICTION ENZYME ECOKMRR"/>
    <property type="match status" value="1"/>
</dbReference>
<dbReference type="eggNOG" id="COG1715">
    <property type="taxonomic scope" value="Bacteria"/>
</dbReference>
<dbReference type="Pfam" id="PF04471">
    <property type="entry name" value="Mrr_cat"/>
    <property type="match status" value="1"/>
</dbReference>
<dbReference type="SUPFAM" id="SSF52980">
    <property type="entry name" value="Restriction endonuclease-like"/>
    <property type="match status" value="1"/>
</dbReference>
<dbReference type="HOGENOM" id="CLU_602373_0_0_11"/>
<evidence type="ECO:0000259" key="3">
    <source>
        <dbReference type="Pfam" id="PF14338"/>
    </source>
</evidence>
<dbReference type="REBASE" id="11950">
    <property type="entry name" value="FspCMrr3P"/>
</dbReference>
<sequence length="454" mass="50231">MTEREGVAVSRVACEPRPGDGVNVRGRCYSGSYTWRDSRPSDYKIGTIRPCAFAKAYTGCLTTWPPRPPSADVRRCSLARLCRCPYRRHFSGVGCAPLSPRVQWRSRSLVPATSVPNSRPGNGRGPCRDGRHPARTGEVARRSKIVLCEYRGGVRRVTSPDVGVPTYDQLLWPTINALRDLGGSGAISEINERVIELEKFSPEQQDQLHGDGPRTEIEYRLAWARTYLKMMGLTDNSSRGVWTLSEPGRSVDRADIPKIHAEAKRAWAAERAEKARKPADSEPKATYEQATSDDGEKDQEIAWKEELLEAVMAMPPDAFERLARRLLREAGFISVNVTGGTGDGGIDGLGIYRLSLVSFPVFFQCKRYKGSVSPSAVRDFRGAMAGRGDKGLLITTGSFTSAAQKEATRDGAPPVDLIDGDRLCDLLREYNLGVKVEIVQHEKAIVNRRFFDDI</sequence>
<dbReference type="PANTHER" id="PTHR30015">
    <property type="entry name" value="MRR RESTRICTION SYSTEM PROTEIN"/>
    <property type="match status" value="1"/>
</dbReference>
<evidence type="ECO:0000313" key="5">
    <source>
        <dbReference type="Proteomes" id="UP000001937"/>
    </source>
</evidence>
<evidence type="ECO:0000313" key="4">
    <source>
        <dbReference type="EMBL" id="ABD10511.1"/>
    </source>
</evidence>
<dbReference type="GO" id="GO:0015666">
    <property type="term" value="F:restriction endodeoxyribonuclease activity"/>
    <property type="evidence" value="ECO:0007669"/>
    <property type="project" value="TreeGrafter"/>
</dbReference>
<reference evidence="4 5" key="1">
    <citation type="journal article" date="2007" name="Genome Res.">
        <title>Genome characteristics of facultatively symbiotic Frankia sp. strains reflect host range and host plant biogeography.</title>
        <authorList>
            <person name="Normand P."/>
            <person name="Lapierre P."/>
            <person name="Tisa L.S."/>
            <person name="Gogarten J.P."/>
            <person name="Alloisio N."/>
            <person name="Bagnarol E."/>
            <person name="Bassi C.A."/>
            <person name="Berry A.M."/>
            <person name="Bickhart D.M."/>
            <person name="Choisne N."/>
            <person name="Couloux A."/>
            <person name="Cournoyer B."/>
            <person name="Cruveiller S."/>
            <person name="Daubin V."/>
            <person name="Demange N."/>
            <person name="Francino M.P."/>
            <person name="Goltsman E."/>
            <person name="Huang Y."/>
            <person name="Kopp O.R."/>
            <person name="Labarre L."/>
            <person name="Lapidus A."/>
            <person name="Lavire C."/>
            <person name="Marechal J."/>
            <person name="Martinez M."/>
            <person name="Mastronunzio J.E."/>
            <person name="Mullin B.C."/>
            <person name="Niemann J."/>
            <person name="Pujic P."/>
            <person name="Rawnsley T."/>
            <person name="Rouy Z."/>
            <person name="Schenowitz C."/>
            <person name="Sellstedt A."/>
            <person name="Tavares F."/>
            <person name="Tomkins J.P."/>
            <person name="Vallenet D."/>
            <person name="Valverde C."/>
            <person name="Wall L.G."/>
            <person name="Wang Y."/>
            <person name="Medigue C."/>
            <person name="Benson D.R."/>
        </authorList>
    </citation>
    <scope>NUCLEOTIDE SEQUENCE [LARGE SCALE GENOMIC DNA]</scope>
    <source>
        <strain evidence="5">DSM 45818 / CECT 9043 / CcI3</strain>
    </source>
</reference>
<dbReference type="InterPro" id="IPR011856">
    <property type="entry name" value="tRNA_endonuc-like_dom_sf"/>
</dbReference>
<dbReference type="Gene3D" id="3.40.1350.10">
    <property type="match status" value="1"/>
</dbReference>
<dbReference type="AlphaFoldDB" id="Q2JDY1"/>
<dbReference type="Proteomes" id="UP000001937">
    <property type="component" value="Chromosome"/>
</dbReference>
<dbReference type="GO" id="GO:0009307">
    <property type="term" value="P:DNA restriction-modification system"/>
    <property type="evidence" value="ECO:0007669"/>
    <property type="project" value="InterPro"/>
</dbReference>
<dbReference type="KEGG" id="fra:Francci3_1132"/>
<keyword evidence="5" id="KW-1185">Reference proteome</keyword>
<evidence type="ECO:0000256" key="1">
    <source>
        <dbReference type="SAM" id="MobiDB-lite"/>
    </source>
</evidence>
<accession>Q2JDY1</accession>
<dbReference type="InterPro" id="IPR011335">
    <property type="entry name" value="Restrct_endonuc-II-like"/>
</dbReference>
<dbReference type="InterPro" id="IPR007560">
    <property type="entry name" value="Restrct_endonuc_IV_Mrr"/>
</dbReference>
<organism evidence="4 5">
    <name type="scientific">Frankia casuarinae (strain DSM 45818 / CECT 9043 / HFP020203 / CcI3)</name>
    <dbReference type="NCBI Taxonomy" id="106370"/>
    <lineage>
        <taxon>Bacteria</taxon>
        <taxon>Bacillati</taxon>
        <taxon>Actinomycetota</taxon>
        <taxon>Actinomycetes</taxon>
        <taxon>Frankiales</taxon>
        <taxon>Frankiaceae</taxon>
        <taxon>Frankia</taxon>
    </lineage>
</organism>
<dbReference type="InterPro" id="IPR025745">
    <property type="entry name" value="Mrr-like_N_dom"/>
</dbReference>
<dbReference type="EMBL" id="CP000249">
    <property type="protein sequence ID" value="ABD10511.1"/>
    <property type="molecule type" value="Genomic_DNA"/>
</dbReference>
<feature type="domain" description="Restriction endonuclease type IV Mrr" evidence="2">
    <location>
        <begin position="313"/>
        <end position="427"/>
    </location>
</feature>
<evidence type="ECO:0000259" key="2">
    <source>
        <dbReference type="Pfam" id="PF04471"/>
    </source>
</evidence>
<keyword evidence="4" id="KW-0378">Hydrolase</keyword>
<dbReference type="STRING" id="106370.Francci3_1132"/>
<proteinExistence type="predicted"/>
<feature type="region of interest" description="Disordered" evidence="1">
    <location>
        <begin position="109"/>
        <end position="138"/>
    </location>
</feature>
<keyword evidence="4" id="KW-0255">Endonuclease</keyword>
<dbReference type="PhylomeDB" id="Q2JDY1"/>
<feature type="compositionally biased region" description="Basic and acidic residues" evidence="1">
    <location>
        <begin position="270"/>
        <end position="285"/>
    </location>
</feature>
<feature type="domain" description="Restriction system protein Mrr-like N-terminal" evidence="3">
    <location>
        <begin position="167"/>
        <end position="253"/>
    </location>
</feature>
<gene>
    <name evidence="4" type="ordered locus">Francci3_1132</name>
</gene>
<name>Q2JDY1_FRACC</name>
<feature type="region of interest" description="Disordered" evidence="1">
    <location>
        <begin position="270"/>
        <end position="298"/>
    </location>
</feature>
<dbReference type="InterPro" id="IPR052906">
    <property type="entry name" value="Type_IV_Methyl-Rstrct_Enzyme"/>
</dbReference>
<dbReference type="Pfam" id="PF14338">
    <property type="entry name" value="Mrr_N"/>
    <property type="match status" value="1"/>
</dbReference>
<keyword evidence="4" id="KW-0540">Nuclease</keyword>